<dbReference type="EMBL" id="DS268439">
    <property type="protein sequence ID" value="EFP00482.1"/>
    <property type="molecule type" value="Genomic_DNA"/>
</dbReference>
<dbReference type="Pfam" id="PF00646">
    <property type="entry name" value="F-box"/>
    <property type="match status" value="1"/>
</dbReference>
<gene>
    <name evidence="1" type="ORF">CRE_21730</name>
</gene>
<dbReference type="InterPro" id="IPR001810">
    <property type="entry name" value="F-box_dom"/>
</dbReference>
<evidence type="ECO:0000313" key="2">
    <source>
        <dbReference type="Proteomes" id="UP000008281"/>
    </source>
</evidence>
<sequence>MKFLRFPMLVIRDVLKNLDPIALINLSLASKKIGHLIPLAGTHRFRVELEHFLIISINEKQYNIQLPKNVSNRITVMITIDNAWPAREWLHIYWNKKWTELLVYILRVFKCPLTTVNSKSMPNGKLIEAIQIMSAEQCEIKQMYIHQDLQKKKSLRNIIENLNITKRLIITRLIEVTEWERSFEQSLEESQFNGGMQRVVGWIRFFSQEIDLIVIN</sequence>
<proteinExistence type="predicted"/>
<dbReference type="AlphaFoldDB" id="E3MEI0"/>
<dbReference type="Proteomes" id="UP000008281">
    <property type="component" value="Unassembled WGS sequence"/>
</dbReference>
<evidence type="ECO:0000313" key="1">
    <source>
        <dbReference type="EMBL" id="EFP00482.1"/>
    </source>
</evidence>
<name>E3MEI0_CAERE</name>
<dbReference type="PROSITE" id="PS50181">
    <property type="entry name" value="FBOX"/>
    <property type="match status" value="1"/>
</dbReference>
<keyword evidence="2" id="KW-1185">Reference proteome</keyword>
<protein>
    <submittedName>
        <fullName evidence="1">Uncharacterized protein</fullName>
    </submittedName>
</protein>
<accession>E3MEI0</accession>
<reference evidence="1" key="1">
    <citation type="submission" date="2007-07" db="EMBL/GenBank/DDBJ databases">
        <title>PCAP assembly of the Caenorhabditis remanei genome.</title>
        <authorList>
            <consortium name="The Caenorhabditis remanei Sequencing Consortium"/>
            <person name="Wilson R.K."/>
        </authorList>
    </citation>
    <scope>NUCLEOTIDE SEQUENCE [LARGE SCALE GENOMIC DNA]</scope>
    <source>
        <strain evidence="1">PB4641</strain>
    </source>
</reference>
<organism evidence="2">
    <name type="scientific">Caenorhabditis remanei</name>
    <name type="common">Caenorhabditis vulgaris</name>
    <dbReference type="NCBI Taxonomy" id="31234"/>
    <lineage>
        <taxon>Eukaryota</taxon>
        <taxon>Metazoa</taxon>
        <taxon>Ecdysozoa</taxon>
        <taxon>Nematoda</taxon>
        <taxon>Chromadorea</taxon>
        <taxon>Rhabditida</taxon>
        <taxon>Rhabditina</taxon>
        <taxon>Rhabditomorpha</taxon>
        <taxon>Rhabditoidea</taxon>
        <taxon>Rhabditidae</taxon>
        <taxon>Peloderinae</taxon>
        <taxon>Caenorhabditis</taxon>
    </lineage>
</organism>
<dbReference type="HOGENOM" id="CLU_1278678_0_0_1"/>